<dbReference type="GO" id="GO:0071731">
    <property type="term" value="P:response to nitric oxide"/>
    <property type="evidence" value="ECO:0007669"/>
    <property type="project" value="TreeGrafter"/>
</dbReference>
<dbReference type="GO" id="GO:0005886">
    <property type="term" value="C:plasma membrane"/>
    <property type="evidence" value="ECO:0007669"/>
    <property type="project" value="TreeGrafter"/>
</dbReference>
<comment type="pathway">
    <text evidence="2">Lipid metabolism.</text>
</comment>
<evidence type="ECO:0000256" key="1">
    <source>
        <dbReference type="ARBA" id="ARBA00004771"/>
    </source>
</evidence>
<feature type="domain" description="O-acyltransferase WSD1 C-terminal" evidence="13">
    <location>
        <begin position="319"/>
        <end position="460"/>
    </location>
</feature>
<evidence type="ECO:0000259" key="13">
    <source>
        <dbReference type="Pfam" id="PF06974"/>
    </source>
</evidence>
<dbReference type="InterPro" id="IPR004255">
    <property type="entry name" value="O-acyltransferase_WSD1_N"/>
</dbReference>
<proteinExistence type="inferred from homology"/>
<evidence type="ECO:0000256" key="6">
    <source>
        <dbReference type="ARBA" id="ARBA00022679"/>
    </source>
</evidence>
<dbReference type="GO" id="GO:0006071">
    <property type="term" value="P:glycerol metabolic process"/>
    <property type="evidence" value="ECO:0007669"/>
    <property type="project" value="UniProtKB-KW"/>
</dbReference>
<evidence type="ECO:0000256" key="5">
    <source>
        <dbReference type="ARBA" id="ARBA00022516"/>
    </source>
</evidence>
<keyword evidence="8" id="KW-0443">Lipid metabolism</keyword>
<evidence type="ECO:0000313" key="15">
    <source>
        <dbReference type="Proteomes" id="UP000241118"/>
    </source>
</evidence>
<accession>A0A2P8I218</accession>
<evidence type="ECO:0000259" key="12">
    <source>
        <dbReference type="Pfam" id="PF03007"/>
    </source>
</evidence>
<dbReference type="SUPFAM" id="SSF52777">
    <property type="entry name" value="CoA-dependent acyltransferases"/>
    <property type="match status" value="2"/>
</dbReference>
<evidence type="ECO:0000256" key="7">
    <source>
        <dbReference type="ARBA" id="ARBA00022798"/>
    </source>
</evidence>
<evidence type="ECO:0000256" key="8">
    <source>
        <dbReference type="ARBA" id="ARBA00023098"/>
    </source>
</evidence>
<comment type="similarity">
    <text evidence="3">Belongs to the long-chain O-acyltransferase family.</text>
</comment>
<keyword evidence="9 14" id="KW-0012">Acyltransferase</keyword>
<evidence type="ECO:0000256" key="10">
    <source>
        <dbReference type="ARBA" id="ARBA00048109"/>
    </source>
</evidence>
<feature type="domain" description="O-acyltransferase WSD1-like N-terminal" evidence="12">
    <location>
        <begin position="16"/>
        <end position="277"/>
    </location>
</feature>
<reference evidence="14 15" key="1">
    <citation type="submission" date="2018-03" db="EMBL/GenBank/DDBJ databases">
        <title>Genomic Encyclopedia of Type Strains, Phase III (KMG-III): the genomes of soil and plant-associated and newly described type strains.</title>
        <authorList>
            <person name="Whitman W."/>
        </authorList>
    </citation>
    <scope>NUCLEOTIDE SEQUENCE [LARGE SCALE GENOMIC DNA]</scope>
    <source>
        <strain evidence="14 15">CGMCC 4.7097</strain>
    </source>
</reference>
<keyword evidence="7" id="KW-0319">Glycerol metabolism</keyword>
<organism evidence="14 15">
    <name type="scientific">Saccharothrix carnea</name>
    <dbReference type="NCBI Taxonomy" id="1280637"/>
    <lineage>
        <taxon>Bacteria</taxon>
        <taxon>Bacillati</taxon>
        <taxon>Actinomycetota</taxon>
        <taxon>Actinomycetes</taxon>
        <taxon>Pseudonocardiales</taxon>
        <taxon>Pseudonocardiaceae</taxon>
        <taxon>Saccharothrix</taxon>
    </lineage>
</organism>
<gene>
    <name evidence="14" type="ORF">B0I31_113182</name>
</gene>
<dbReference type="Pfam" id="PF03007">
    <property type="entry name" value="WS_DGAT_cat"/>
    <property type="match status" value="1"/>
</dbReference>
<dbReference type="EC" id="2.3.1.20" evidence="4"/>
<dbReference type="PANTHER" id="PTHR31650">
    <property type="entry name" value="O-ACYLTRANSFERASE (WSD1-LIKE) FAMILY PROTEIN"/>
    <property type="match status" value="1"/>
</dbReference>
<dbReference type="AlphaFoldDB" id="A0A2P8I218"/>
<keyword evidence="5" id="KW-0444">Lipid biosynthesis</keyword>
<dbReference type="GO" id="GO:0019432">
    <property type="term" value="P:triglyceride biosynthetic process"/>
    <property type="evidence" value="ECO:0007669"/>
    <property type="project" value="UniProtKB-UniPathway"/>
</dbReference>
<dbReference type="GO" id="GO:0004144">
    <property type="term" value="F:diacylglycerol O-acyltransferase activity"/>
    <property type="evidence" value="ECO:0007669"/>
    <property type="project" value="UniProtKB-EC"/>
</dbReference>
<comment type="caution">
    <text evidence="14">The sequence shown here is derived from an EMBL/GenBank/DDBJ whole genome shotgun (WGS) entry which is preliminary data.</text>
</comment>
<keyword evidence="6 14" id="KW-0808">Transferase</keyword>
<evidence type="ECO:0000256" key="3">
    <source>
        <dbReference type="ARBA" id="ARBA00009587"/>
    </source>
</evidence>
<sequence length="463" mass="50091">MHGTRPIAGWSSPGPMNGTDTLFWRMGTNPLTRPHVTWLWYLDRTPDWHAFLDGCRWTVRKLPRLTHRVADTPVRAGTPAWVPDPHFRLTRHIHRMRLPEPAGPRDLLELVEWRNNADFDPSHPPWEATLVEGYQQDQAAILLKWHHSIGDAVTIVSVMSRLLPEAAPTGVPSRSRPPGEHNARQPATVARLPLSSAAHGVSDGTRTLLRETARWLTTPRATGDRVRLAGRAAAQLLQPVARSPLLRGRSAAMRCGMLTVPLADLKTAGRAAGVSVTSTYISAVLAAFHRYHAYHGINHRSLPTLVPVNIREPFETGAGNIVASVRIAGPIGDMPAAARMAAVHSAITEARSALVRDVYTALADLGSWVPGLVHRLFVPPVLRNAVDLVVTSVPGFSRTTFAAGAHVANAVAWAPRGGAAANISMASHDGTCSIGTNLDPAAVTDTGLFHHCLEQGLQELVDD</sequence>
<name>A0A2P8I218_SACCR</name>
<feature type="region of interest" description="Disordered" evidence="11">
    <location>
        <begin position="166"/>
        <end position="186"/>
    </location>
</feature>
<dbReference type="GO" id="GO:0001666">
    <property type="term" value="P:response to hypoxia"/>
    <property type="evidence" value="ECO:0007669"/>
    <property type="project" value="TreeGrafter"/>
</dbReference>
<dbReference type="InterPro" id="IPR009721">
    <property type="entry name" value="O-acyltransferase_WSD1_C"/>
</dbReference>
<evidence type="ECO:0000313" key="14">
    <source>
        <dbReference type="EMBL" id="PSL52509.1"/>
    </source>
</evidence>
<comment type="catalytic activity">
    <reaction evidence="10">
        <text>an acyl-CoA + a 1,2-diacyl-sn-glycerol = a triacyl-sn-glycerol + CoA</text>
        <dbReference type="Rhea" id="RHEA:10868"/>
        <dbReference type="ChEBI" id="CHEBI:17815"/>
        <dbReference type="ChEBI" id="CHEBI:57287"/>
        <dbReference type="ChEBI" id="CHEBI:58342"/>
        <dbReference type="ChEBI" id="CHEBI:64615"/>
        <dbReference type="EC" id="2.3.1.20"/>
    </reaction>
</comment>
<evidence type="ECO:0000256" key="9">
    <source>
        <dbReference type="ARBA" id="ARBA00023315"/>
    </source>
</evidence>
<dbReference type="GO" id="GO:0051701">
    <property type="term" value="P:biological process involved in interaction with host"/>
    <property type="evidence" value="ECO:0007669"/>
    <property type="project" value="TreeGrafter"/>
</dbReference>
<dbReference type="EMBL" id="PYAX01000013">
    <property type="protein sequence ID" value="PSL52509.1"/>
    <property type="molecule type" value="Genomic_DNA"/>
</dbReference>
<evidence type="ECO:0000256" key="11">
    <source>
        <dbReference type="SAM" id="MobiDB-lite"/>
    </source>
</evidence>
<dbReference type="PANTHER" id="PTHR31650:SF1">
    <property type="entry name" value="WAX ESTER SYNTHASE_DIACYLGLYCEROL ACYLTRANSFERASE 4-RELATED"/>
    <property type="match status" value="1"/>
</dbReference>
<protein>
    <recommendedName>
        <fullName evidence="4">diacylglycerol O-acyltransferase</fullName>
        <ecNumber evidence="4">2.3.1.20</ecNumber>
    </recommendedName>
</protein>
<dbReference type="UniPathway" id="UPA00282"/>
<dbReference type="InterPro" id="IPR045034">
    <property type="entry name" value="O-acyltransferase_WSD1-like"/>
</dbReference>
<keyword evidence="15" id="KW-1185">Reference proteome</keyword>
<dbReference type="Pfam" id="PF06974">
    <property type="entry name" value="WS_DGAT_C"/>
    <property type="match status" value="1"/>
</dbReference>
<dbReference type="Proteomes" id="UP000241118">
    <property type="component" value="Unassembled WGS sequence"/>
</dbReference>
<evidence type="ECO:0000256" key="2">
    <source>
        <dbReference type="ARBA" id="ARBA00005189"/>
    </source>
</evidence>
<comment type="pathway">
    <text evidence="1">Glycerolipid metabolism; triacylglycerol biosynthesis.</text>
</comment>
<evidence type="ECO:0000256" key="4">
    <source>
        <dbReference type="ARBA" id="ARBA00013244"/>
    </source>
</evidence>